<name>A0A821L5D3_9NEOP</name>
<evidence type="ECO:0000313" key="3">
    <source>
        <dbReference type="Proteomes" id="UP000663880"/>
    </source>
</evidence>
<sequence>MGDGLKITKDKRHRSSSSLAGGNIEGTRSERKLDIRASIPEVDDQFTLAEARCDDLKEKIDTVKGLKRRRKLKKRSMTRVSDQTVAGENIPFISVRTQPKKILMVTEVSPQAARLRRLEMPANPTRGYLDPAMVEQHEMVGQVRGYNQMFRQPQRPQVSSAGKSPKSRPMSRGHPEGDAMYEIDSSTGKCEPQEVACGDDEVIQDNSDHNDSQHYYDHFPGNITVKKKKGETKKVYGARRRTKDPVKDINQNQWAYGPDYSQDAKVSPRNRRQVPIQQSTGVSQEEERPVVELFNKSRGSTSPESWQRHPFQKTVIPDYEKKRARGDGNDEVGSKSPDRRHLPEQQSEDNRTEDGKTENIQKKKKPVHRRVNYRGHHYEMPTVASQMKQAGMRCYYEQRCTSNIPFVVSKSTAPSHNIGVNIQQVLNGMKIQQPVSGIPFTMAHHMGLGYISSTAPRSTVLSLDHQEMNALRVGRRLVRLPSYKRMVMPYNRLLHMYSEGDGMVPRFLRAMSRPNYIYTSMYNSLSRNRDDATSKGHSESHEAKQSLAIYAKLYREYERICKSLEDRNDPDLDSRKQQLMRELTARADQIGKVVDEQEKLIDPLLKASASNEDGR</sequence>
<evidence type="ECO:0000313" key="2">
    <source>
        <dbReference type="EMBL" id="CAF4745483.1"/>
    </source>
</evidence>
<feature type="compositionally biased region" description="Basic residues" evidence="1">
    <location>
        <begin position="362"/>
        <end position="371"/>
    </location>
</feature>
<feature type="compositionally biased region" description="Basic residues" evidence="1">
    <location>
        <begin position="226"/>
        <end position="242"/>
    </location>
</feature>
<organism evidence="2 3">
    <name type="scientific">Pieris macdunnoughi</name>
    <dbReference type="NCBI Taxonomy" id="345717"/>
    <lineage>
        <taxon>Eukaryota</taxon>
        <taxon>Metazoa</taxon>
        <taxon>Ecdysozoa</taxon>
        <taxon>Arthropoda</taxon>
        <taxon>Hexapoda</taxon>
        <taxon>Insecta</taxon>
        <taxon>Pterygota</taxon>
        <taxon>Neoptera</taxon>
        <taxon>Endopterygota</taxon>
        <taxon>Lepidoptera</taxon>
        <taxon>Glossata</taxon>
        <taxon>Ditrysia</taxon>
        <taxon>Papilionoidea</taxon>
        <taxon>Pieridae</taxon>
        <taxon>Pierinae</taxon>
        <taxon>Pieris</taxon>
    </lineage>
</organism>
<dbReference type="Proteomes" id="UP000663880">
    <property type="component" value="Unassembled WGS sequence"/>
</dbReference>
<comment type="caution">
    <text evidence="2">The sequence shown here is derived from an EMBL/GenBank/DDBJ whole genome shotgun (WGS) entry which is preliminary data.</text>
</comment>
<dbReference type="OrthoDB" id="76453at2759"/>
<keyword evidence="3" id="KW-1185">Reference proteome</keyword>
<dbReference type="AlphaFoldDB" id="A0A821L5D3"/>
<gene>
    <name evidence="2" type="ORF">PMACD_LOCUS318</name>
</gene>
<feature type="region of interest" description="Disordered" evidence="1">
    <location>
        <begin position="152"/>
        <end position="193"/>
    </location>
</feature>
<feature type="compositionally biased region" description="Polar residues" evidence="1">
    <location>
        <begin position="152"/>
        <end position="162"/>
    </location>
</feature>
<reference evidence="2" key="1">
    <citation type="submission" date="2021-02" db="EMBL/GenBank/DDBJ databases">
        <authorList>
            <person name="Steward A R."/>
        </authorList>
    </citation>
    <scope>NUCLEOTIDE SEQUENCE</scope>
</reference>
<feature type="region of interest" description="Disordered" evidence="1">
    <location>
        <begin position="202"/>
        <end position="221"/>
    </location>
</feature>
<protein>
    <submittedName>
        <fullName evidence="2">Uncharacterized protein</fullName>
    </submittedName>
</protein>
<proteinExistence type="predicted"/>
<feature type="region of interest" description="Disordered" evidence="1">
    <location>
        <begin position="226"/>
        <end position="371"/>
    </location>
</feature>
<dbReference type="EMBL" id="CAJOBZ010000001">
    <property type="protein sequence ID" value="CAF4745483.1"/>
    <property type="molecule type" value="Genomic_DNA"/>
</dbReference>
<feature type="region of interest" description="Disordered" evidence="1">
    <location>
        <begin position="1"/>
        <end position="33"/>
    </location>
</feature>
<evidence type="ECO:0000256" key="1">
    <source>
        <dbReference type="SAM" id="MobiDB-lite"/>
    </source>
</evidence>
<feature type="compositionally biased region" description="Basic and acidic residues" evidence="1">
    <location>
        <begin position="318"/>
        <end position="361"/>
    </location>
</feature>
<accession>A0A821L5D3</accession>
<feature type="compositionally biased region" description="Basic and acidic residues" evidence="1">
    <location>
        <begin position="206"/>
        <end position="217"/>
    </location>
</feature>